<feature type="transmembrane region" description="Helical" evidence="1">
    <location>
        <begin position="116"/>
        <end position="137"/>
    </location>
</feature>
<evidence type="ECO:0000256" key="1">
    <source>
        <dbReference type="SAM" id="Phobius"/>
    </source>
</evidence>
<feature type="transmembrane region" description="Helical" evidence="1">
    <location>
        <begin position="193"/>
        <end position="213"/>
    </location>
</feature>
<dbReference type="Proteomes" id="UP000824260">
    <property type="component" value="Unassembled WGS sequence"/>
</dbReference>
<feature type="transmembrane region" description="Helical" evidence="1">
    <location>
        <begin position="149"/>
        <end position="173"/>
    </location>
</feature>
<dbReference type="InterPro" id="IPR025517">
    <property type="entry name" value="DUF4405"/>
</dbReference>
<evidence type="ECO:0000313" key="4">
    <source>
        <dbReference type="Proteomes" id="UP000824260"/>
    </source>
</evidence>
<reference evidence="3" key="2">
    <citation type="journal article" date="2021" name="PeerJ">
        <title>Extensive microbial diversity within the chicken gut microbiome revealed by metagenomics and culture.</title>
        <authorList>
            <person name="Gilroy R."/>
            <person name="Ravi A."/>
            <person name="Getino M."/>
            <person name="Pursley I."/>
            <person name="Horton D.L."/>
            <person name="Alikhan N.F."/>
            <person name="Baker D."/>
            <person name="Gharbi K."/>
            <person name="Hall N."/>
            <person name="Watson M."/>
            <person name="Adriaenssens E.M."/>
            <person name="Foster-Nyarko E."/>
            <person name="Jarju S."/>
            <person name="Secka A."/>
            <person name="Antonio M."/>
            <person name="Oren A."/>
            <person name="Chaudhuri R.R."/>
            <person name="La Ragione R."/>
            <person name="Hildebrand F."/>
            <person name="Pallen M.J."/>
        </authorList>
    </citation>
    <scope>NUCLEOTIDE SEQUENCE</scope>
    <source>
        <strain evidence="3">ChiSjej6B24-2974</strain>
    </source>
</reference>
<keyword evidence="1" id="KW-0472">Membrane</keyword>
<dbReference type="EMBL" id="DVFZ01000108">
    <property type="protein sequence ID" value="HIQ83761.1"/>
    <property type="molecule type" value="Genomic_DNA"/>
</dbReference>
<keyword evidence="1" id="KW-0812">Transmembrane</keyword>
<sequence>MKPKAIVKIAVDAAMTVLFILQMGYHMVDGLAHEWLGVALCLLFILHHALNGGWHRGLLRGKYTPRRVLLTAVDALLTLAMVAIIASSIMVSRYLFRFLDLGMRALGREMHMVSTMWGFVLTGLHLGLHWNMFLGMAKRACKGRAAKTGVFAARICLASAFIFGAYQFIARGLWMELFMLRDFAFLPYGEPPLLFVASYLCILAMWAAVTHYLGKTLRAAGHRGAKKGISQ</sequence>
<evidence type="ECO:0000259" key="2">
    <source>
        <dbReference type="Pfam" id="PF14358"/>
    </source>
</evidence>
<gene>
    <name evidence="3" type="ORF">IAA52_11755</name>
</gene>
<dbReference type="AlphaFoldDB" id="A0A9D0ZQI7"/>
<comment type="caution">
    <text evidence="3">The sequence shown here is derived from an EMBL/GenBank/DDBJ whole genome shotgun (WGS) entry which is preliminary data.</text>
</comment>
<protein>
    <submittedName>
        <fullName evidence="3">DUF4405 domain-containing protein</fullName>
    </submittedName>
</protein>
<organism evidence="3 4">
    <name type="scientific">Candidatus Pullichristensenella stercorigallinarum</name>
    <dbReference type="NCBI Taxonomy" id="2840909"/>
    <lineage>
        <taxon>Bacteria</taxon>
        <taxon>Bacillati</taxon>
        <taxon>Bacillota</taxon>
        <taxon>Clostridia</taxon>
        <taxon>Candidatus Pullichristensenella</taxon>
    </lineage>
</organism>
<feature type="transmembrane region" description="Helical" evidence="1">
    <location>
        <begin position="35"/>
        <end position="54"/>
    </location>
</feature>
<feature type="transmembrane region" description="Helical" evidence="1">
    <location>
        <begin position="5"/>
        <end position="23"/>
    </location>
</feature>
<proteinExistence type="predicted"/>
<name>A0A9D0ZQI7_9FIRM</name>
<feature type="transmembrane region" description="Helical" evidence="1">
    <location>
        <begin position="75"/>
        <end position="96"/>
    </location>
</feature>
<keyword evidence="1" id="KW-1133">Transmembrane helix</keyword>
<dbReference type="Pfam" id="PF14358">
    <property type="entry name" value="DUF4405"/>
    <property type="match status" value="1"/>
</dbReference>
<evidence type="ECO:0000313" key="3">
    <source>
        <dbReference type="EMBL" id="HIQ83761.1"/>
    </source>
</evidence>
<accession>A0A9D0ZQI7</accession>
<feature type="domain" description="Flavinylation-associated cytochrome" evidence="2">
    <location>
        <begin position="73"/>
        <end position="130"/>
    </location>
</feature>
<reference evidence="3" key="1">
    <citation type="submission" date="2020-10" db="EMBL/GenBank/DDBJ databases">
        <authorList>
            <person name="Gilroy R."/>
        </authorList>
    </citation>
    <scope>NUCLEOTIDE SEQUENCE</scope>
    <source>
        <strain evidence="3">ChiSjej6B24-2974</strain>
    </source>
</reference>